<dbReference type="GO" id="GO:0009279">
    <property type="term" value="C:cell outer membrane"/>
    <property type="evidence" value="ECO:0007669"/>
    <property type="project" value="UniProtKB-SubCell"/>
</dbReference>
<protein>
    <submittedName>
        <fullName evidence="7">MipA/OmpV family protein</fullName>
    </submittedName>
</protein>
<feature type="chain" id="PRO_5037484688" evidence="6">
    <location>
        <begin position="22"/>
        <end position="271"/>
    </location>
</feature>
<evidence type="ECO:0000313" key="8">
    <source>
        <dbReference type="Proteomes" id="UP000652567"/>
    </source>
</evidence>
<dbReference type="EMBL" id="PRDL01000001">
    <property type="protein sequence ID" value="MBE8717713.1"/>
    <property type="molecule type" value="Genomic_DNA"/>
</dbReference>
<dbReference type="InterPro" id="IPR010583">
    <property type="entry name" value="MipA"/>
</dbReference>
<keyword evidence="4" id="KW-0472">Membrane</keyword>
<evidence type="ECO:0000256" key="1">
    <source>
        <dbReference type="ARBA" id="ARBA00004442"/>
    </source>
</evidence>
<gene>
    <name evidence="7" type="ORF">C4F51_11015</name>
</gene>
<dbReference type="PANTHER" id="PTHR38776:SF1">
    <property type="entry name" value="MLTA-INTERACTING PROTEIN-RELATED"/>
    <property type="match status" value="1"/>
</dbReference>
<comment type="subcellular location">
    <subcellularLocation>
        <location evidence="1">Cell outer membrane</location>
    </subcellularLocation>
</comment>
<keyword evidence="5" id="KW-0998">Cell outer membrane</keyword>
<keyword evidence="8" id="KW-1185">Reference proteome</keyword>
<evidence type="ECO:0000313" key="7">
    <source>
        <dbReference type="EMBL" id="MBE8717713.1"/>
    </source>
</evidence>
<comment type="caution">
    <text evidence="7">The sequence shown here is derived from an EMBL/GenBank/DDBJ whole genome shotgun (WGS) entry which is preliminary data.</text>
</comment>
<dbReference type="Pfam" id="PF06629">
    <property type="entry name" value="MipA"/>
    <property type="match status" value="1"/>
</dbReference>
<dbReference type="RefSeq" id="WP_193909720.1">
    <property type="nucleotide sequence ID" value="NZ_PRDL01000001.1"/>
</dbReference>
<evidence type="ECO:0000256" key="6">
    <source>
        <dbReference type="SAM" id="SignalP"/>
    </source>
</evidence>
<evidence type="ECO:0000256" key="3">
    <source>
        <dbReference type="ARBA" id="ARBA00022729"/>
    </source>
</evidence>
<organism evidence="7 8">
    <name type="scientific">Cellvibrio polysaccharolyticus</name>
    <dbReference type="NCBI Taxonomy" id="2082724"/>
    <lineage>
        <taxon>Bacteria</taxon>
        <taxon>Pseudomonadati</taxon>
        <taxon>Pseudomonadota</taxon>
        <taxon>Gammaproteobacteria</taxon>
        <taxon>Cellvibrionales</taxon>
        <taxon>Cellvibrionaceae</taxon>
        <taxon>Cellvibrio</taxon>
    </lineage>
</organism>
<name>A0A928V2R5_9GAMM</name>
<sequence>MKKLLSSLLIGCLSLAAPAYAAPADFSWQLGLGLGINHSYNLIPEFDDEQNKKPQLQLLFALEYKNLFMETPGLRAGRLVDDATLGYRLQRNDLHEFSLVLASNHEAFGPTVGAAEGIRTRALEGLNDREDDLLLGFRYQYQATDKQLLSLNWGRDLRTHQGSVASAFYGVRFEKSNWDIYLNSELKWYSASLVDYYYGVTPAESRAGRPVYRADQGWRWHSGVVGVYPLSTRWIFETGVGGNWYSNSFSRSPLTRGNKELVSFGLVRYLF</sequence>
<evidence type="ECO:0000256" key="4">
    <source>
        <dbReference type="ARBA" id="ARBA00023136"/>
    </source>
</evidence>
<proteinExistence type="inferred from homology"/>
<evidence type="ECO:0000256" key="2">
    <source>
        <dbReference type="ARBA" id="ARBA00005722"/>
    </source>
</evidence>
<keyword evidence="3 6" id="KW-0732">Signal</keyword>
<accession>A0A928V2R5</accession>
<reference evidence="7" key="1">
    <citation type="submission" date="2018-07" db="EMBL/GenBank/DDBJ databases">
        <title>Genome assembly of strain Ka43.</title>
        <authorList>
            <person name="Kukolya J."/>
            <person name="Nagy I."/>
            <person name="Horvath B."/>
            <person name="Toth A."/>
        </authorList>
    </citation>
    <scope>NUCLEOTIDE SEQUENCE</scope>
    <source>
        <strain evidence="7">KB43</strain>
    </source>
</reference>
<comment type="similarity">
    <text evidence="2">Belongs to the MipA/OmpV family.</text>
</comment>
<dbReference type="AlphaFoldDB" id="A0A928V2R5"/>
<evidence type="ECO:0000256" key="5">
    <source>
        <dbReference type="ARBA" id="ARBA00023237"/>
    </source>
</evidence>
<dbReference type="Proteomes" id="UP000652567">
    <property type="component" value="Unassembled WGS sequence"/>
</dbReference>
<dbReference type="PANTHER" id="PTHR38776">
    <property type="entry name" value="MLTA-INTERACTING PROTEIN-RELATED"/>
    <property type="match status" value="1"/>
</dbReference>
<feature type="signal peptide" evidence="6">
    <location>
        <begin position="1"/>
        <end position="21"/>
    </location>
</feature>